<proteinExistence type="predicted"/>
<dbReference type="Gene3D" id="2.120.10.80">
    <property type="entry name" value="Kelch-type beta propeller"/>
    <property type="match status" value="1"/>
</dbReference>
<accession>A0A8B8KRQ4</accession>
<dbReference type="SUPFAM" id="SSF81383">
    <property type="entry name" value="F-box domain"/>
    <property type="match status" value="1"/>
</dbReference>
<dbReference type="Proteomes" id="UP000694853">
    <property type="component" value="Unplaced"/>
</dbReference>
<dbReference type="Gene3D" id="1.20.1280.50">
    <property type="match status" value="1"/>
</dbReference>
<feature type="domain" description="F-box" evidence="3">
    <location>
        <begin position="40"/>
        <end position="86"/>
    </location>
</feature>
<dbReference type="SMART" id="SM00256">
    <property type="entry name" value="FBOX"/>
    <property type="match status" value="1"/>
</dbReference>
<dbReference type="InterPro" id="IPR001810">
    <property type="entry name" value="F-box_dom"/>
</dbReference>
<dbReference type="Pfam" id="PF00646">
    <property type="entry name" value="F-box"/>
    <property type="match status" value="1"/>
</dbReference>
<evidence type="ECO:0000313" key="6">
    <source>
        <dbReference type="RefSeq" id="XP_027346547.1"/>
    </source>
</evidence>
<dbReference type="Pfam" id="PF01344">
    <property type="entry name" value="Kelch_1"/>
    <property type="match status" value="2"/>
</dbReference>
<reference evidence="5 6" key="2">
    <citation type="submission" date="2025-04" db="UniProtKB">
        <authorList>
            <consortium name="RefSeq"/>
        </authorList>
    </citation>
    <scope>IDENTIFICATION</scope>
    <source>
        <tissue evidence="5 6">Young leaves</tissue>
    </source>
</reference>
<dbReference type="AlphaFoldDB" id="A0A8B8KRQ4"/>
<keyword evidence="2" id="KW-0677">Repeat</keyword>
<evidence type="ECO:0000256" key="1">
    <source>
        <dbReference type="ARBA" id="ARBA00022441"/>
    </source>
</evidence>
<dbReference type="CDD" id="cd22152">
    <property type="entry name" value="F-box_AtAFR-like"/>
    <property type="match status" value="1"/>
</dbReference>
<keyword evidence="4" id="KW-1185">Reference proteome</keyword>
<sequence length="481" mass="53829">MGNVLSLNSTRTRWSDPYEVLQGEACKRQRLSSSYSEDTSRLIPSLPDEISIQILARVPRIHYLNLRLVCHAWKASLESSELFCVRKELGTMEEWLYILTKVKDDKLLWYGLDPLSRRWQRLPPMPKVGFEDETKKGLVAFPLRMWSMIGSSIRIVDAIMSWLGRRDFLDRMPFCGCSVGAVDGCIYALGGFSRASAMKSVWQYDPVKNYWTEASPMSVGRAYCRTGILNNKLYVVGGVTRCRGGLSPLQSAEVYDPHTGMWSQLPSMPFAKAQVLPTAFLADILKPIATGMASYRGRLFVPQSLYCWPFFVDVGGEVYDPNMNSWVEMPIGMGEGWPAKQAGTKLSVTVNDDLYALDPSSSLDSAKIKVYDYEGDTWKVAAGDVPIHDFTESESPYLLASLVGKLHVITKDANHNITVLQADMQNEHSDLAFSQSILSSPINSFSQDAESSAETQREFWKVLATRSGRSAELVSCQTLKI</sequence>
<dbReference type="PANTHER" id="PTHR46344:SF27">
    <property type="entry name" value="KELCH REPEAT SUPERFAMILY PROTEIN"/>
    <property type="match status" value="1"/>
</dbReference>
<protein>
    <submittedName>
        <fullName evidence="5 6">F-box/kelch-repeat protein At1g22040-like</fullName>
    </submittedName>
</protein>
<reference evidence="4" key="1">
    <citation type="journal article" date="2019" name="Toxins">
        <title>Detection of Abrin-Like and Prepropulchellin-Like Toxin Genes and Transcripts Using Whole Genome Sequencing and Full-Length Transcript Sequencing of Abrus precatorius.</title>
        <authorList>
            <person name="Hovde B.T."/>
            <person name="Daligault H.E."/>
            <person name="Hanschen E.R."/>
            <person name="Kunde Y.A."/>
            <person name="Johnson M.B."/>
            <person name="Starkenburg S.R."/>
            <person name="Johnson S.L."/>
        </authorList>
    </citation>
    <scope>NUCLEOTIDE SEQUENCE [LARGE SCALE GENOMIC DNA]</scope>
</reference>
<dbReference type="KEGG" id="aprc:113858220"/>
<dbReference type="InterPro" id="IPR006652">
    <property type="entry name" value="Kelch_1"/>
</dbReference>
<keyword evidence="1" id="KW-0880">Kelch repeat</keyword>
<dbReference type="InterPro" id="IPR015915">
    <property type="entry name" value="Kelch-typ_b-propeller"/>
</dbReference>
<dbReference type="PROSITE" id="PS50181">
    <property type="entry name" value="FBOX"/>
    <property type="match status" value="1"/>
</dbReference>
<dbReference type="InterPro" id="IPR036047">
    <property type="entry name" value="F-box-like_dom_sf"/>
</dbReference>
<evidence type="ECO:0000256" key="2">
    <source>
        <dbReference type="ARBA" id="ARBA00022737"/>
    </source>
</evidence>
<dbReference type="RefSeq" id="XP_027346546.1">
    <property type="nucleotide sequence ID" value="XM_027490745.1"/>
</dbReference>
<name>A0A8B8KRQ4_ABRPR</name>
<dbReference type="SUPFAM" id="SSF117281">
    <property type="entry name" value="Kelch motif"/>
    <property type="match status" value="1"/>
</dbReference>
<dbReference type="PANTHER" id="PTHR46344">
    <property type="entry name" value="OS02G0202900 PROTEIN"/>
    <property type="match status" value="1"/>
</dbReference>
<gene>
    <name evidence="5 6" type="primary">LOC113858220</name>
</gene>
<dbReference type="OrthoDB" id="45365at2759"/>
<dbReference type="RefSeq" id="XP_027346547.1">
    <property type="nucleotide sequence ID" value="XM_027490746.1"/>
</dbReference>
<organism evidence="4 6">
    <name type="scientific">Abrus precatorius</name>
    <name type="common">Indian licorice</name>
    <name type="synonym">Glycine abrus</name>
    <dbReference type="NCBI Taxonomy" id="3816"/>
    <lineage>
        <taxon>Eukaryota</taxon>
        <taxon>Viridiplantae</taxon>
        <taxon>Streptophyta</taxon>
        <taxon>Embryophyta</taxon>
        <taxon>Tracheophyta</taxon>
        <taxon>Spermatophyta</taxon>
        <taxon>Magnoliopsida</taxon>
        <taxon>eudicotyledons</taxon>
        <taxon>Gunneridae</taxon>
        <taxon>Pentapetalae</taxon>
        <taxon>rosids</taxon>
        <taxon>fabids</taxon>
        <taxon>Fabales</taxon>
        <taxon>Fabaceae</taxon>
        <taxon>Papilionoideae</taxon>
        <taxon>50 kb inversion clade</taxon>
        <taxon>NPAAA clade</taxon>
        <taxon>indigoferoid/millettioid clade</taxon>
        <taxon>Abreae</taxon>
        <taxon>Abrus</taxon>
    </lineage>
</organism>
<dbReference type="SMART" id="SM00612">
    <property type="entry name" value="Kelch"/>
    <property type="match status" value="2"/>
</dbReference>
<evidence type="ECO:0000313" key="4">
    <source>
        <dbReference type="Proteomes" id="UP000694853"/>
    </source>
</evidence>
<evidence type="ECO:0000259" key="3">
    <source>
        <dbReference type="PROSITE" id="PS50181"/>
    </source>
</evidence>
<dbReference type="GeneID" id="113858220"/>
<evidence type="ECO:0000313" key="5">
    <source>
        <dbReference type="RefSeq" id="XP_027346546.1"/>
    </source>
</evidence>